<dbReference type="Pfam" id="PF10367">
    <property type="entry name" value="zf-Vps39_C"/>
    <property type="match status" value="1"/>
</dbReference>
<reference evidence="6" key="1">
    <citation type="submission" date="2023-02" db="EMBL/GenBank/DDBJ databases">
        <title>Mating type loci evolution in Malassezia.</title>
        <authorList>
            <person name="Coelho M.A."/>
        </authorList>
    </citation>
    <scope>NUCLEOTIDE SEQUENCE</scope>
    <source>
        <strain evidence="6">CBS 14136</strain>
    </source>
</reference>
<evidence type="ECO:0000313" key="7">
    <source>
        <dbReference type="Proteomes" id="UP001214628"/>
    </source>
</evidence>
<evidence type="ECO:0000259" key="5">
    <source>
        <dbReference type="PROSITE" id="PS50219"/>
    </source>
</evidence>
<dbReference type="Pfam" id="PF10366">
    <property type="entry name" value="Vps39_1"/>
    <property type="match status" value="1"/>
</dbReference>
<comment type="subcellular location">
    <subcellularLocation>
        <location evidence="1">Endomembrane system</location>
        <topology evidence="1">Peripheral membrane protein</topology>
    </subcellularLocation>
</comment>
<feature type="domain" description="CNH" evidence="5">
    <location>
        <begin position="8"/>
        <end position="352"/>
    </location>
</feature>
<dbReference type="PROSITE" id="PS50219">
    <property type="entry name" value="CNH"/>
    <property type="match status" value="1"/>
</dbReference>
<evidence type="ECO:0000256" key="2">
    <source>
        <dbReference type="ARBA" id="ARBA00023136"/>
    </source>
</evidence>
<dbReference type="PANTHER" id="PTHR12894">
    <property type="entry name" value="CNH DOMAIN CONTAINING"/>
    <property type="match status" value="1"/>
</dbReference>
<name>A0AAF0F6C0_9BASI</name>
<dbReference type="PROSITE" id="PS50236">
    <property type="entry name" value="CHCR"/>
    <property type="match status" value="1"/>
</dbReference>
<keyword evidence="2" id="KW-0472">Membrane</keyword>
<comment type="similarity">
    <text evidence="3">Belongs to the VAM6/VPS39 family.</text>
</comment>
<evidence type="ECO:0000256" key="4">
    <source>
        <dbReference type="PROSITE-ProRule" id="PRU01006"/>
    </source>
</evidence>
<dbReference type="InterPro" id="IPR000547">
    <property type="entry name" value="Clathrin_H-chain/VPS_repeat"/>
</dbReference>
<evidence type="ECO:0000256" key="3">
    <source>
        <dbReference type="ARBA" id="ARBA00038201"/>
    </source>
</evidence>
<dbReference type="AlphaFoldDB" id="A0AAF0F6C0"/>
<proteinExistence type="inferred from homology"/>
<evidence type="ECO:0000256" key="1">
    <source>
        <dbReference type="ARBA" id="ARBA00004184"/>
    </source>
</evidence>
<dbReference type="GO" id="GO:0012505">
    <property type="term" value="C:endomembrane system"/>
    <property type="evidence" value="ECO:0007669"/>
    <property type="project" value="UniProtKB-SubCell"/>
</dbReference>
<protein>
    <submittedName>
        <fullName evidence="6">Vacuolar morphogenesis protein 6</fullName>
    </submittedName>
</protein>
<gene>
    <name evidence="6" type="primary">VAM6</name>
    <name evidence="6" type="ORF">MPSI1_002195</name>
</gene>
<dbReference type="GO" id="GO:0000329">
    <property type="term" value="C:fungal-type vacuole membrane"/>
    <property type="evidence" value="ECO:0007669"/>
    <property type="project" value="TreeGrafter"/>
</dbReference>
<dbReference type="GO" id="GO:0006886">
    <property type="term" value="P:intracellular protein transport"/>
    <property type="evidence" value="ECO:0007669"/>
    <property type="project" value="UniProtKB-UniRule"/>
</dbReference>
<accession>A0AAF0F6C0</accession>
<feature type="repeat" description="CHCR" evidence="4">
    <location>
        <begin position="662"/>
        <end position="812"/>
    </location>
</feature>
<keyword evidence="7" id="KW-1185">Reference proteome</keyword>
<dbReference type="InterPro" id="IPR001180">
    <property type="entry name" value="CNH_dom"/>
</dbReference>
<evidence type="ECO:0000313" key="6">
    <source>
        <dbReference type="EMBL" id="WFD43533.1"/>
    </source>
</evidence>
<organism evidence="6 7">
    <name type="scientific">Malassezia psittaci</name>
    <dbReference type="NCBI Taxonomy" id="1821823"/>
    <lineage>
        <taxon>Eukaryota</taxon>
        <taxon>Fungi</taxon>
        <taxon>Dikarya</taxon>
        <taxon>Basidiomycota</taxon>
        <taxon>Ustilaginomycotina</taxon>
        <taxon>Malasseziomycetes</taxon>
        <taxon>Malasseziales</taxon>
        <taxon>Malasseziaceae</taxon>
        <taxon>Malassezia</taxon>
    </lineage>
</organism>
<dbReference type="EMBL" id="CP118376">
    <property type="protein sequence ID" value="WFD43533.1"/>
    <property type="molecule type" value="Genomic_DNA"/>
</dbReference>
<dbReference type="GO" id="GO:0034058">
    <property type="term" value="P:endosomal vesicle fusion"/>
    <property type="evidence" value="ECO:0007669"/>
    <property type="project" value="TreeGrafter"/>
</dbReference>
<dbReference type="GO" id="GO:0006914">
    <property type="term" value="P:autophagy"/>
    <property type="evidence" value="ECO:0007669"/>
    <property type="project" value="TreeGrafter"/>
</dbReference>
<dbReference type="InterPro" id="IPR019453">
    <property type="entry name" value="VPS39/TGFA1_Znf"/>
</dbReference>
<dbReference type="InterPro" id="IPR019452">
    <property type="entry name" value="VPS39/TGF_beta_rcpt-assoc_1"/>
</dbReference>
<dbReference type="Pfam" id="PF00780">
    <property type="entry name" value="CNH"/>
    <property type="match status" value="1"/>
</dbReference>
<dbReference type="InterPro" id="IPR032914">
    <property type="entry name" value="Vam6/VPS39/TRAP1"/>
</dbReference>
<dbReference type="PANTHER" id="PTHR12894:SF49">
    <property type="entry name" value="VAM6_VPS39-LIKE PROTEIN"/>
    <property type="match status" value="1"/>
</dbReference>
<sequence length="926" mass="103300">MEAIYLAPAEVCQLAEGVSALECAGTSTGVVSVYNVPEPGASWPRPTDYSVSRRGIEQIAALGATDQLVLLSENHISLWSVNDRRPLRVPSSKGAKLIKTAHWTESQSQHTALRRRPRESRAIGLRGMEQIAADQKSSGSETRAISMLMVATRKHLMLYRWVDGVFWDQKQLLLPQAPVSMDIAPGAALFVGCATDNYIRIPIPLTSSSSAASLPQRNLETGQTALVMGDWIDESDWPMFNVTLPESSQQEGWAWSNRMLRRARPMVQALDSNILLALDTRGIIVDASGSSKDKPQIEWDVAPQLVVNAAPYVALVSAAATSVEVRTRTTFRVVQAIEIERNHEVKHIVHHNASMYAVVSSRQRISLMSIIPRSWTEQLEQFESSGEFDEALDLLDAIPADQLPDAAKRRMQIQALVAVIRFEQQLYDQAMDLFIEIDTNPAKVLALYPPMISGKLAKDVSHWRQLFDAPPQVSSSAESVAKTSKNIPLAALNALARFLTDRRRVLRPLVEKLSSQTSSQVEHSTDTLLAIPSFSALDTLNVEQVALSAQVVDTALFKTLLHTKPSLVGALCRLDNWCEIREVKGLLEEHGMISELVSLYHAKQMHKEALELLQNRASDDHPQSLHAIIDYVHKMGLEDAQLVLQTGQWMLSRDRELALKIFTDADPELPPEQFLDQFEKTDLQICSAYLEHLLANGNQDPAMHTKLALLYLKQSQNETSISYKALLKHLASSPYCDAHKILRSLPRAPAMSEARAEVLGQLGQHEDALHMFTAQLGNAYAAEIYCQRHNVPSDIWNKLLRWALTHQDRSTALLILSRQPGRFPLETTLTILPKECSIADLRIYLCQALRNRVMNRDMNHVVEHLSEHALANASLNLASQQQKHMLVNESCTCIECQRRLGDAVLAVLPKSGKMLHYSCAHWAHQS</sequence>
<dbReference type="Proteomes" id="UP001214628">
    <property type="component" value="Chromosome 2"/>
</dbReference>